<feature type="domain" description="PTS EIIB type-2" evidence="5">
    <location>
        <begin position="393"/>
        <end position="482"/>
    </location>
</feature>
<gene>
    <name evidence="7" type="primary">cmtB</name>
    <name evidence="7" type="ORF">SALLE_v1c02690</name>
</gene>
<dbReference type="PROSITE" id="PS51099">
    <property type="entry name" value="PTS_EIIB_TYPE_2"/>
    <property type="match status" value="1"/>
</dbReference>
<keyword evidence="2" id="KW-0805">Transcription regulation</keyword>
<dbReference type="InterPro" id="IPR036095">
    <property type="entry name" value="PTS_EIIB-like_sf"/>
</dbReference>
<dbReference type="RefSeq" id="WP_115557866.1">
    <property type="nucleotide sequence ID" value="NZ_CP031376.1"/>
</dbReference>
<dbReference type="AlphaFoldDB" id="A0A345Z2W6"/>
<dbReference type="CDD" id="cd00211">
    <property type="entry name" value="PTS_IIA_fru"/>
    <property type="match status" value="1"/>
</dbReference>
<evidence type="ECO:0000256" key="1">
    <source>
        <dbReference type="ARBA" id="ARBA00022679"/>
    </source>
</evidence>
<dbReference type="GO" id="GO:0006355">
    <property type="term" value="P:regulation of DNA-templated transcription"/>
    <property type="evidence" value="ECO:0007669"/>
    <property type="project" value="InterPro"/>
</dbReference>
<dbReference type="GO" id="GO:0009401">
    <property type="term" value="P:phosphoenolpyruvate-dependent sugar phosphotransferase system"/>
    <property type="evidence" value="ECO:0007669"/>
    <property type="project" value="InterPro"/>
</dbReference>
<dbReference type="GO" id="GO:0008982">
    <property type="term" value="F:protein-N(PI)-phosphohistidine-sugar phosphotransferase activity"/>
    <property type="evidence" value="ECO:0007669"/>
    <property type="project" value="InterPro"/>
</dbReference>
<name>A0A345Z2W6_9MOLU</name>
<dbReference type="Gene3D" id="3.40.930.10">
    <property type="entry name" value="Mannitol-specific EII, Chain A"/>
    <property type="match status" value="1"/>
</dbReference>
<dbReference type="PROSITE" id="PS51094">
    <property type="entry name" value="PTS_EIIA_TYPE_2"/>
    <property type="match status" value="1"/>
</dbReference>
<feature type="domain" description="PTS EIIA type-2" evidence="4">
    <location>
        <begin position="492"/>
        <end position="630"/>
    </location>
</feature>
<dbReference type="PROSITE" id="PS51372">
    <property type="entry name" value="PRD_2"/>
    <property type="match status" value="1"/>
</dbReference>
<dbReference type="InterPro" id="IPR013011">
    <property type="entry name" value="PTS_EIIB_2"/>
</dbReference>
<dbReference type="KEGG" id="salx:SALLE_v1c02690"/>
<dbReference type="InterPro" id="IPR002178">
    <property type="entry name" value="PTS_EIIA_type-2_dom"/>
</dbReference>
<feature type="domain" description="PRD" evidence="6">
    <location>
        <begin position="281"/>
        <end position="394"/>
    </location>
</feature>
<keyword evidence="1" id="KW-0808">Transferase</keyword>
<dbReference type="PROSITE" id="PS00372">
    <property type="entry name" value="PTS_EIIA_TYPE_2_HIS"/>
    <property type="match status" value="1"/>
</dbReference>
<dbReference type="Gene3D" id="3.40.50.2300">
    <property type="match status" value="1"/>
</dbReference>
<dbReference type="InterPro" id="IPR003501">
    <property type="entry name" value="PTS_EIIB_2/3"/>
</dbReference>
<evidence type="ECO:0000259" key="6">
    <source>
        <dbReference type="PROSITE" id="PS51372"/>
    </source>
</evidence>
<evidence type="ECO:0000256" key="2">
    <source>
        <dbReference type="ARBA" id="ARBA00023015"/>
    </source>
</evidence>
<accession>A0A345Z2W6</accession>
<dbReference type="EMBL" id="CP031376">
    <property type="protein sequence ID" value="AXK50945.1"/>
    <property type="molecule type" value="Genomic_DNA"/>
</dbReference>
<dbReference type="Pfam" id="PF00359">
    <property type="entry name" value="PTS_EIIA_2"/>
    <property type="match status" value="1"/>
</dbReference>
<dbReference type="InterPro" id="IPR011608">
    <property type="entry name" value="PRD"/>
</dbReference>
<dbReference type="InterPro" id="IPR050661">
    <property type="entry name" value="BglG_antiterminators"/>
</dbReference>
<dbReference type="PANTHER" id="PTHR30185">
    <property type="entry name" value="CRYPTIC BETA-GLUCOSIDE BGL OPERON ANTITERMINATOR"/>
    <property type="match status" value="1"/>
</dbReference>
<dbReference type="Proteomes" id="UP000254792">
    <property type="component" value="Chromosome"/>
</dbReference>
<protein>
    <submittedName>
        <fullName evidence="7">PTS system, mannitol-specific IIA component</fullName>
    </submittedName>
</protein>
<sequence>MNSDRNEQIIYLLLNYKTILVSQLSQKFMTSEKTILRAIVSVNVFLKNYNLIVENNEGLLTLVGDTSLIWKKFDSDKEVFTKYERLIYIFNHFLKTDEKITISDLATDLEVPVTQIKNDFKDLDGILINYDIKIESDLKTGFKINLNFEYQRYAIFIDLIFMHFLSRQTVSFIKAQDVKVFFNSYVYKILKKNYQINNFNAIYLNLIHLIKDEGIEWNEIDTILLAMLITIWLNSTENQELYDDYNSDKNFSLKTIIKKIIILRDENHLIERFNQNNIKFEKNVEIKNCINEIQKLTKKLLDNDMNLDKEIYLSMYSHLQNSLNGTNDKYDLQIKNYVSGIQNYIDQYKHLWNCLNQIINKYFEEDNIQEQITYGIFIYIVVWLDTQLYKLPMKILTVCIGGMGQSKMLATHLKTIYKNAEIEALPFAFINNKILNEYDLVISSIEITNTKNKNTLHLPVIFSVENKVIIHKKLNEIFYQHKIEKSYIEMQSILKKENILINLPSESKTEAIIRAGEKLVELGYVKPEYIKSMLNREAKITTYIGNKIAIPHGEDGSQNMIIKSGIVILHYKEPVNFAEPVNFIVGIASNNNLHLEILANIADKFSEIEKVDELLKNPTIDLLFNEFRIGE</sequence>
<evidence type="ECO:0000259" key="5">
    <source>
        <dbReference type="PROSITE" id="PS51099"/>
    </source>
</evidence>
<dbReference type="InterPro" id="IPR016152">
    <property type="entry name" value="PTrfase/Anion_transptr"/>
</dbReference>
<dbReference type="PANTHER" id="PTHR30185:SF18">
    <property type="entry name" value="TRANSCRIPTIONAL REGULATOR MTLR"/>
    <property type="match status" value="1"/>
</dbReference>
<proteinExistence type="predicted"/>
<reference evidence="7 8" key="1">
    <citation type="submission" date="2018-07" db="EMBL/GenBank/DDBJ databases">
        <title>Complete genome sequence of Spiroplasma alleghenense PLHS-1 (ATCC 51752).</title>
        <authorList>
            <person name="Chou L."/>
            <person name="Lee T.-Y."/>
            <person name="Tsai Y.-M."/>
            <person name="Kuo C.-H."/>
        </authorList>
    </citation>
    <scope>NUCLEOTIDE SEQUENCE [LARGE SCALE GENOMIC DNA]</scope>
    <source>
        <strain evidence="7 8">PLHS-1</strain>
    </source>
</reference>
<keyword evidence="8" id="KW-1185">Reference proteome</keyword>
<evidence type="ECO:0000256" key="3">
    <source>
        <dbReference type="ARBA" id="ARBA00023163"/>
    </source>
</evidence>
<dbReference type="OrthoDB" id="1640042at2"/>
<organism evidence="7 8">
    <name type="scientific">Spiroplasma alleghenense</name>
    <dbReference type="NCBI Taxonomy" id="216931"/>
    <lineage>
        <taxon>Bacteria</taxon>
        <taxon>Bacillati</taxon>
        <taxon>Mycoplasmatota</taxon>
        <taxon>Mollicutes</taxon>
        <taxon>Entomoplasmatales</taxon>
        <taxon>Spiroplasmataceae</taxon>
        <taxon>Spiroplasma</taxon>
    </lineage>
</organism>
<dbReference type="Pfam" id="PF02302">
    <property type="entry name" value="PTS_IIB"/>
    <property type="match status" value="1"/>
</dbReference>
<dbReference type="SUPFAM" id="SSF55804">
    <property type="entry name" value="Phoshotransferase/anion transport protein"/>
    <property type="match status" value="1"/>
</dbReference>
<evidence type="ECO:0000313" key="7">
    <source>
        <dbReference type="EMBL" id="AXK50945.1"/>
    </source>
</evidence>
<evidence type="ECO:0000259" key="4">
    <source>
        <dbReference type="PROSITE" id="PS51094"/>
    </source>
</evidence>
<keyword evidence="3" id="KW-0804">Transcription</keyword>
<dbReference type="CDD" id="cd00133">
    <property type="entry name" value="PTS_IIB"/>
    <property type="match status" value="1"/>
</dbReference>
<dbReference type="SUPFAM" id="SSF52794">
    <property type="entry name" value="PTS system IIB component-like"/>
    <property type="match status" value="1"/>
</dbReference>
<evidence type="ECO:0000313" key="8">
    <source>
        <dbReference type="Proteomes" id="UP000254792"/>
    </source>
</evidence>